<dbReference type="InterPro" id="IPR001283">
    <property type="entry name" value="CRISP-related"/>
</dbReference>
<gene>
    <name evidence="3" type="ORF">V5799_025888</name>
</gene>
<dbReference type="EMBL" id="JARKHS020020456">
    <property type="protein sequence ID" value="KAK8770869.1"/>
    <property type="molecule type" value="Genomic_DNA"/>
</dbReference>
<dbReference type="CDD" id="cd05380">
    <property type="entry name" value="CAP_euk"/>
    <property type="match status" value="1"/>
</dbReference>
<feature type="domain" description="SCP" evidence="2">
    <location>
        <begin position="60"/>
        <end position="220"/>
    </location>
</feature>
<organism evidence="3 4">
    <name type="scientific">Amblyomma americanum</name>
    <name type="common">Lone star tick</name>
    <dbReference type="NCBI Taxonomy" id="6943"/>
    <lineage>
        <taxon>Eukaryota</taxon>
        <taxon>Metazoa</taxon>
        <taxon>Ecdysozoa</taxon>
        <taxon>Arthropoda</taxon>
        <taxon>Chelicerata</taxon>
        <taxon>Arachnida</taxon>
        <taxon>Acari</taxon>
        <taxon>Parasitiformes</taxon>
        <taxon>Ixodida</taxon>
        <taxon>Ixodoidea</taxon>
        <taxon>Ixodidae</taxon>
        <taxon>Amblyomminae</taxon>
        <taxon>Amblyomma</taxon>
    </lineage>
</organism>
<dbReference type="PRINTS" id="PR00838">
    <property type="entry name" value="V5ALLERGEN"/>
</dbReference>
<evidence type="ECO:0000259" key="2">
    <source>
        <dbReference type="SMART" id="SM00198"/>
    </source>
</evidence>
<dbReference type="InterPro" id="IPR002413">
    <property type="entry name" value="V5_allergen-like"/>
</dbReference>
<dbReference type="Proteomes" id="UP001321473">
    <property type="component" value="Unassembled WGS sequence"/>
</dbReference>
<proteinExistence type="predicted"/>
<dbReference type="AlphaFoldDB" id="A0AAQ4E801"/>
<name>A0AAQ4E801_AMBAM</name>
<dbReference type="SUPFAM" id="SSF55797">
    <property type="entry name" value="PR-1-like"/>
    <property type="match status" value="1"/>
</dbReference>
<feature type="signal peptide" evidence="1">
    <location>
        <begin position="1"/>
        <end position="25"/>
    </location>
</feature>
<keyword evidence="4" id="KW-1185">Reference proteome</keyword>
<dbReference type="SMART" id="SM00198">
    <property type="entry name" value="SCP"/>
    <property type="match status" value="1"/>
</dbReference>
<feature type="chain" id="PRO_5042979281" description="SCP domain-containing protein" evidence="1">
    <location>
        <begin position="26"/>
        <end position="299"/>
    </location>
</feature>
<dbReference type="GO" id="GO:0005576">
    <property type="term" value="C:extracellular region"/>
    <property type="evidence" value="ECO:0007669"/>
    <property type="project" value="InterPro"/>
</dbReference>
<accession>A0AAQ4E801</accession>
<dbReference type="PRINTS" id="PR00837">
    <property type="entry name" value="V5TPXLIKE"/>
</dbReference>
<dbReference type="InterPro" id="IPR035940">
    <property type="entry name" value="CAP_sf"/>
</dbReference>
<dbReference type="PROSITE" id="PS01009">
    <property type="entry name" value="CRISP_1"/>
    <property type="match status" value="1"/>
</dbReference>
<dbReference type="InterPro" id="IPR018244">
    <property type="entry name" value="Allrgn_V5/Tpx1_CS"/>
</dbReference>
<dbReference type="PANTHER" id="PTHR10334">
    <property type="entry name" value="CYSTEINE-RICH SECRETORY PROTEIN-RELATED"/>
    <property type="match status" value="1"/>
</dbReference>
<comment type="caution">
    <text evidence="3">The sequence shown here is derived from an EMBL/GenBank/DDBJ whole genome shotgun (WGS) entry which is preliminary data.</text>
</comment>
<dbReference type="Gene3D" id="3.40.33.10">
    <property type="entry name" value="CAP"/>
    <property type="match status" value="1"/>
</dbReference>
<reference evidence="3 4" key="1">
    <citation type="journal article" date="2023" name="Arcadia Sci">
        <title>De novo assembly of a long-read Amblyomma americanum tick genome.</title>
        <authorList>
            <person name="Chou S."/>
            <person name="Poskanzer K.E."/>
            <person name="Rollins M."/>
            <person name="Thuy-Boun P.S."/>
        </authorList>
    </citation>
    <scope>NUCLEOTIDE SEQUENCE [LARGE SCALE GENOMIC DNA]</scope>
    <source>
        <strain evidence="3">F_SG_1</strain>
        <tissue evidence="3">Salivary glands</tissue>
    </source>
</reference>
<keyword evidence="1" id="KW-0732">Signal</keyword>
<evidence type="ECO:0000313" key="4">
    <source>
        <dbReference type="Proteomes" id="UP001321473"/>
    </source>
</evidence>
<evidence type="ECO:0000256" key="1">
    <source>
        <dbReference type="SAM" id="SignalP"/>
    </source>
</evidence>
<dbReference type="InterPro" id="IPR014044">
    <property type="entry name" value="CAP_dom"/>
</dbReference>
<dbReference type="Pfam" id="PF00188">
    <property type="entry name" value="CAP"/>
    <property type="match status" value="1"/>
</dbReference>
<protein>
    <recommendedName>
        <fullName evidence="2">SCP domain-containing protein</fullName>
    </recommendedName>
</protein>
<sequence length="299" mass="32852">MGRCLHERLILLLVAATQKSPGVSAKRASERRADVVVGWLHPPPQFVVPCTIQQSGFDKDQQDAIVKAHNEYRSLVAKGMLENFQPAADMCEIIWDQDLAEVAQSYVEQCAPRTEAPQARDFIEQGQNLCVETLPTSANETGIEGCIANWFQEYTDCPEGIIQSFRNVTGLEEASCEHFTQLIWSRSQYVGCGFALVQSSDGVTRNLYACNYDEPGNHVGTAVYQLGDTCSSCPARTTCVDGLGLCRFDHLTTKKPARDPEPEGVPSGGRGNAAVLRTLLLRMPMHILVSVSPALFFAR</sequence>
<evidence type="ECO:0000313" key="3">
    <source>
        <dbReference type="EMBL" id="KAK8770869.1"/>
    </source>
</evidence>